<name>A0A023IP37_9STRA</name>
<sequence>MRCRHPIYRQENVVIVNSSSISNQNDEFDFLKSTAKKVILAKDTSGNFFAEGFSAPLPRRPTPTGHQTAMGMGDLILDKVETQVWQVKLLIRPQTYLTQIQNL</sequence>
<dbReference type="AlphaFoldDB" id="A0A023IP37"/>
<evidence type="ECO:0000313" key="1">
    <source>
        <dbReference type="EMBL" id="AGY78405.1"/>
    </source>
</evidence>
<dbReference type="EMBL" id="KC509522">
    <property type="protein sequence ID" value="AGY78405.1"/>
    <property type="molecule type" value="Genomic_DNA"/>
</dbReference>
<protein>
    <submittedName>
        <fullName evidence="1">Uncharacterized protein</fullName>
    </submittedName>
</protein>
<geneLocation type="chloroplast" evidence="1"/>
<dbReference type="GeneID" id="19740103"/>
<reference evidence="1" key="1">
    <citation type="journal article" date="2014" name="Genome Biol. Evol.">
        <title>Serial gene losses and foreign DNA underlie size and sequence variation in the plastid genomes of diatoms.</title>
        <authorList>
            <person name="Ruck E.C."/>
            <person name="Nakov T."/>
            <person name="Jansen R.K."/>
            <person name="Theriot E.C."/>
            <person name="Alverson A.J."/>
        </authorList>
    </citation>
    <scope>NUCLEOTIDE SEQUENCE</scope>
    <source>
        <strain evidence="1">Ccmp1855</strain>
    </source>
</reference>
<proteinExistence type="predicted"/>
<keyword evidence="1" id="KW-0934">Plastid</keyword>
<accession>A0A023IP37</accession>
<dbReference type="RefSeq" id="YP_009029125.1">
    <property type="nucleotide sequence ID" value="NC_024082.1"/>
</dbReference>
<keyword evidence="1" id="KW-0150">Chloroplast</keyword>
<gene>
    <name evidence="1" type="primary">orf103_2</name>
</gene>
<organism evidence="1">
    <name type="scientific">Cylindrotheca closterium</name>
    <dbReference type="NCBI Taxonomy" id="2856"/>
    <lineage>
        <taxon>Eukaryota</taxon>
        <taxon>Sar</taxon>
        <taxon>Stramenopiles</taxon>
        <taxon>Ochrophyta</taxon>
        <taxon>Bacillariophyta</taxon>
        <taxon>Bacillariophyceae</taxon>
        <taxon>Bacillariophycidae</taxon>
        <taxon>Bacillariales</taxon>
        <taxon>Bacillariaceae</taxon>
        <taxon>Cylindrotheca</taxon>
    </lineage>
</organism>